<proteinExistence type="predicted"/>
<accession>A0ABZ2DIT1</accession>
<evidence type="ECO:0000313" key="2">
    <source>
        <dbReference type="Proteomes" id="UP001347174"/>
    </source>
</evidence>
<dbReference type="Proteomes" id="UP001347174">
    <property type="component" value="Chromosome"/>
</dbReference>
<dbReference type="EMBL" id="CP129946">
    <property type="protein sequence ID" value="WWA78218.1"/>
    <property type="molecule type" value="Genomic_DNA"/>
</dbReference>
<gene>
    <name evidence="1" type="ORF">QYQ93_08225</name>
</gene>
<evidence type="ECO:0000313" key="1">
    <source>
        <dbReference type="EMBL" id="WWA78218.1"/>
    </source>
</evidence>
<reference evidence="1 2" key="1">
    <citation type="submission" date="2023-07" db="EMBL/GenBank/DDBJ databases">
        <title>Plant endophyte Pseudomonas khavaziana can be used to control wheat stem rot.</title>
        <authorList>
            <person name="Guo S."/>
            <person name="Shen X."/>
        </authorList>
    </citation>
    <scope>NUCLEOTIDE SEQUENCE [LARGE SCALE GENOMIC DNA]</scope>
    <source>
        <strain evidence="1 2">SR9</strain>
    </source>
</reference>
<protein>
    <submittedName>
        <fullName evidence="1">Uncharacterized protein</fullName>
    </submittedName>
</protein>
<sequence>MLYMMLPLDRHFDSGFGAVADSFRDAADALEDSRESTPTLNAHLPVSFLYRHAIELFLKSAIIIFHRKLNIPYGAIPASGEPQIPVGDKWKPMHNVHGLQPLYQHFCSLFEDHAEYLAIHTNTDWSLPTELGQWISEIEATDSSSTFFRYPVTKDKEKDKQKSVIREDDYDALLSRMGQHQKPTKTLLMLDQHDNLVETFSHDDTQAKEIIHTLKQVAEIFSNCHAALAGELTGGA</sequence>
<keyword evidence="2" id="KW-1185">Reference proteome</keyword>
<dbReference type="RefSeq" id="WP_338476692.1">
    <property type="nucleotide sequence ID" value="NZ_CP129946.1"/>
</dbReference>
<name>A0ABZ2DIT1_9PSED</name>
<organism evidence="1 2">
    <name type="scientific">Pseudomonas khavaziana</name>
    <dbReference type="NCBI Taxonomy" id="2842351"/>
    <lineage>
        <taxon>Bacteria</taxon>
        <taxon>Pseudomonadati</taxon>
        <taxon>Pseudomonadota</taxon>
        <taxon>Gammaproteobacteria</taxon>
        <taxon>Pseudomonadales</taxon>
        <taxon>Pseudomonadaceae</taxon>
        <taxon>Pseudomonas</taxon>
    </lineage>
</organism>